<sequence>MNISPESTVGQIVVDHPESSDVFENCGIDFCCNGNKTLAKACTEKGISFEALRALLEEKQEARKHSENGGHNNEPDFKYWPLDLLADYIEKKHHRYVAENLLILSRYLEKIKAVHGQTHPEIFQIADIFRESAGELAKHMKKEELILFPFIRKLVKMKTRGEYIRDHSAAGAVQQPVRMMMHDHNAEGERFRKIASLSNNYTPPADSCATYQATYAKLREFEKDLHQHIHLENNLLFPGAIAAEKQLIN</sequence>
<evidence type="ECO:0000256" key="4">
    <source>
        <dbReference type="ARBA" id="ARBA00023004"/>
    </source>
</evidence>
<dbReference type="RefSeq" id="WP_132128885.1">
    <property type="nucleotide sequence ID" value="NZ_SMAD01000004.1"/>
</dbReference>
<dbReference type="NCBIfam" id="TIGR03652">
    <property type="entry name" value="FeS_repair_RIC"/>
    <property type="match status" value="1"/>
</dbReference>
<dbReference type="Gene3D" id="1.10.3910.10">
    <property type="entry name" value="SP0561-like"/>
    <property type="match status" value="1"/>
</dbReference>
<dbReference type="Pfam" id="PF04405">
    <property type="entry name" value="ScdA_N"/>
    <property type="match status" value="1"/>
</dbReference>
<evidence type="ECO:0000313" key="7">
    <source>
        <dbReference type="Proteomes" id="UP000295807"/>
    </source>
</evidence>
<keyword evidence="3" id="KW-0479">Metal-binding</keyword>
<organism evidence="6 7">
    <name type="scientific">Anseongella ginsenosidimutans</name>
    <dbReference type="NCBI Taxonomy" id="496056"/>
    <lineage>
        <taxon>Bacteria</taxon>
        <taxon>Pseudomonadati</taxon>
        <taxon>Bacteroidota</taxon>
        <taxon>Sphingobacteriia</taxon>
        <taxon>Sphingobacteriales</taxon>
        <taxon>Sphingobacteriaceae</taxon>
        <taxon>Anseongella</taxon>
    </lineage>
</organism>
<proteinExistence type="predicted"/>
<keyword evidence="4" id="KW-0408">Iron</keyword>
<keyword evidence="7" id="KW-1185">Reference proteome</keyword>
<dbReference type="Pfam" id="PF01814">
    <property type="entry name" value="Hemerythrin"/>
    <property type="match status" value="1"/>
</dbReference>
<dbReference type="Proteomes" id="UP000295807">
    <property type="component" value="Unassembled WGS sequence"/>
</dbReference>
<dbReference type="InterPro" id="IPR019903">
    <property type="entry name" value="RIC_family"/>
</dbReference>
<dbReference type="SUPFAM" id="SSF140683">
    <property type="entry name" value="SP0561-like"/>
    <property type="match status" value="1"/>
</dbReference>
<evidence type="ECO:0000313" key="6">
    <source>
        <dbReference type="EMBL" id="TCS87798.1"/>
    </source>
</evidence>
<dbReference type="PANTHER" id="PTHR36438">
    <property type="entry name" value="IRON-SULFUR CLUSTER REPAIR PROTEIN YTFE"/>
    <property type="match status" value="1"/>
</dbReference>
<reference evidence="6 7" key="1">
    <citation type="submission" date="2019-03" db="EMBL/GenBank/DDBJ databases">
        <title>Genomic Encyclopedia of Type Strains, Phase IV (KMG-IV): sequencing the most valuable type-strain genomes for metagenomic binning, comparative biology and taxonomic classification.</title>
        <authorList>
            <person name="Goeker M."/>
        </authorList>
    </citation>
    <scope>NUCLEOTIDE SEQUENCE [LARGE SCALE GENOMIC DNA]</scope>
    <source>
        <strain evidence="6 7">DSM 21100</strain>
    </source>
</reference>
<dbReference type="PANTHER" id="PTHR36438:SF1">
    <property type="entry name" value="IRON-SULFUR CLUSTER REPAIR PROTEIN YTFE"/>
    <property type="match status" value="1"/>
</dbReference>
<feature type="domain" description="Hemerythrin-like" evidence="5">
    <location>
        <begin position="91"/>
        <end position="238"/>
    </location>
</feature>
<dbReference type="AlphaFoldDB" id="A0A4V2UTU7"/>
<dbReference type="EMBL" id="SMAD01000004">
    <property type="protein sequence ID" value="TCS87798.1"/>
    <property type="molecule type" value="Genomic_DNA"/>
</dbReference>
<dbReference type="OrthoDB" id="9797132at2"/>
<comment type="subcellular location">
    <subcellularLocation>
        <location evidence="1">Cytoplasm</location>
    </subcellularLocation>
</comment>
<dbReference type="Gene3D" id="1.20.120.520">
    <property type="entry name" value="nmb1532 protein domain like"/>
    <property type="match status" value="1"/>
</dbReference>
<evidence type="ECO:0000256" key="2">
    <source>
        <dbReference type="ARBA" id="ARBA00022490"/>
    </source>
</evidence>
<protein>
    <submittedName>
        <fullName evidence="6">Regulator of cell morphogenesis and NO signaling</fullName>
    </submittedName>
</protein>
<dbReference type="GO" id="GO:0005737">
    <property type="term" value="C:cytoplasm"/>
    <property type="evidence" value="ECO:0007669"/>
    <property type="project" value="UniProtKB-SubCell"/>
</dbReference>
<evidence type="ECO:0000259" key="5">
    <source>
        <dbReference type="Pfam" id="PF01814"/>
    </source>
</evidence>
<comment type="caution">
    <text evidence="6">The sequence shown here is derived from an EMBL/GenBank/DDBJ whole genome shotgun (WGS) entry which is preliminary data.</text>
</comment>
<evidence type="ECO:0000256" key="1">
    <source>
        <dbReference type="ARBA" id="ARBA00004496"/>
    </source>
</evidence>
<dbReference type="InterPro" id="IPR012312">
    <property type="entry name" value="Hemerythrin-like"/>
</dbReference>
<gene>
    <name evidence="6" type="ORF">EDD80_104148</name>
</gene>
<name>A0A4V2UTU7_9SPHI</name>
<keyword evidence="2" id="KW-0963">Cytoplasm</keyword>
<dbReference type="InterPro" id="IPR038062">
    <property type="entry name" value="ScdA-like_N_sf"/>
</dbReference>
<dbReference type="GO" id="GO:0046872">
    <property type="term" value="F:metal ion binding"/>
    <property type="evidence" value="ECO:0007669"/>
    <property type="project" value="UniProtKB-KW"/>
</dbReference>
<accession>A0A4V2UTU7</accession>
<evidence type="ECO:0000256" key="3">
    <source>
        <dbReference type="ARBA" id="ARBA00022723"/>
    </source>
</evidence>